<reference evidence="4" key="1">
    <citation type="submission" date="2020-06" db="EMBL/GenBank/DDBJ databases">
        <title>WGS assembly of Ceratodon purpureus strain R40.</title>
        <authorList>
            <person name="Carey S.B."/>
            <person name="Jenkins J."/>
            <person name="Shu S."/>
            <person name="Lovell J.T."/>
            <person name="Sreedasyam A."/>
            <person name="Maumus F."/>
            <person name="Tiley G.P."/>
            <person name="Fernandez-Pozo N."/>
            <person name="Barry K."/>
            <person name="Chen C."/>
            <person name="Wang M."/>
            <person name="Lipzen A."/>
            <person name="Daum C."/>
            <person name="Saski C.A."/>
            <person name="Payton A.C."/>
            <person name="Mcbreen J.C."/>
            <person name="Conrad R.E."/>
            <person name="Kollar L.M."/>
            <person name="Olsson S."/>
            <person name="Huttunen S."/>
            <person name="Landis J.B."/>
            <person name="Wickett N.J."/>
            <person name="Johnson M.G."/>
            <person name="Rensing S.A."/>
            <person name="Grimwood J."/>
            <person name="Schmutz J."/>
            <person name="Mcdaniel S.F."/>
        </authorList>
    </citation>
    <scope>NUCLEOTIDE SEQUENCE</scope>
    <source>
        <strain evidence="4">R40</strain>
    </source>
</reference>
<dbReference type="Gene3D" id="3.40.50.300">
    <property type="entry name" value="P-loop containing nucleotide triphosphate hydrolases"/>
    <property type="match status" value="1"/>
</dbReference>
<dbReference type="InterPro" id="IPR000719">
    <property type="entry name" value="Prot_kinase_dom"/>
</dbReference>
<sequence length="1213" mass="138233">MNNVIQEHWAGWINTFNLTQVPEHQLFALSPSFKDESKVQAGSKEVSKHHAYFQVDKYGDLLFSTERGMKLARFIQGDAGSVLALQIGVHEETATLKMSAKNNASPSSCSHDVGVSESVAISTPYYSARIQDLIVLKSSTKYVTAPDVEFDIDASKPTWTQLDPNEDVNEVASDEDDWSDNDGDHGSNREEFNRLKEHSNWGPFFRNNRYSDLKLGALIGQGGQAKVYEAIDGRDSKKGTSLVVKVFEKGFQLCKLQKWWPKGLVEAANSHRHVYNVRYVCWALGAQLLEDDRFAFVFPKLNCDLRKRIDDAMRKRNGIGPPFSPFTCFCIISDIAAGMAYLHNRNMMHHDLKAANVLDLRNVSEDQMCIMMLIADFESSAGTWGTGFWRAPEILAQIIERDRAASAGEKRKKLKFTKEADVYSFAMTCYEVITGRLPYEGRSASDVDGIINRGERPELPLGICPELKDLICRCWHSDPLQRPSFNAIRTDLIEIGKTESKAWNIHVRYKLVLSHLSDSELFDSKEETKGVKNIDWEWPIYDQKRIDGRVQRQLRETDIPYYIIFETENRIIKRLPASDKPDMTPFEVTFDHTISVVFKEDWDFTLDHHSRSMLDKVTIKVKSHNLIQVVNRCLPSAHESFCIENPMIDGNDMFIALEAFKDELLTIQQDLHHESKAQYWELKHLLRFLETHYKDTTAHVERMRLEKKVSFDLLWAFFFKGERVHYTCKMTGRMLHAIVALAHYKEGQKTKFIIKLDCRDYDGWKYVKRFVKFRVEEFKGEESFDSIGMGPMRSLENSRAAEMDAMFLRNGKKFYDIVAHGSTFIQYVGQEIFRNGWAGDITKQKADGRVMVDLLSFSRTNPGFPLDNAKPPTDHTDHHTVPSLNEQETPSDEELMLAPAVVYGFSFSNKQWGGFDINGLSEVHFDDQAFDQDLVLTDPDKKEMLLALVTQYLKDPSVDDCMAPKIDPISNKGDGCIFLCYGPPGTGKTLTAESIAEKLHRPLWSMSVFELGMEAEDLEEKLTEILDIALQWRAVLLLDEADVYLEKPTSNGNPNRAAMTAIFLRLLEYYRGVLFLTTNRVASLDDAILSRISIFLRYHRISVAQGEAIWRNLLARAQILNPDLSLFSSYSLNGREIRICIRSAQVLARSSGEELTTDHVLRAVSMLVELRKNLEDAVKKETDEQSITGVLRRVDSIAESTLTSALSAYSLDS</sequence>
<dbReference type="CDD" id="cd19481">
    <property type="entry name" value="RecA-like_protease"/>
    <property type="match status" value="1"/>
</dbReference>
<dbReference type="Pfam" id="PF00004">
    <property type="entry name" value="AAA"/>
    <property type="match status" value="1"/>
</dbReference>
<dbReference type="SMART" id="SM00382">
    <property type="entry name" value="AAA"/>
    <property type="match status" value="1"/>
</dbReference>
<gene>
    <name evidence="4" type="ORF">KC19_5G107300</name>
</gene>
<dbReference type="SUPFAM" id="SSF56112">
    <property type="entry name" value="Protein kinase-like (PK-like)"/>
    <property type="match status" value="1"/>
</dbReference>
<dbReference type="AlphaFoldDB" id="A0A8T0I296"/>
<accession>A0A8T0I296</accession>
<dbReference type="InterPro" id="IPR027417">
    <property type="entry name" value="P-loop_NTPase"/>
</dbReference>
<dbReference type="PANTHER" id="PTHR46411">
    <property type="entry name" value="FAMILY ATPASE, PUTATIVE-RELATED"/>
    <property type="match status" value="1"/>
</dbReference>
<evidence type="ECO:0000256" key="1">
    <source>
        <dbReference type="ARBA" id="ARBA00008171"/>
    </source>
</evidence>
<comment type="caution">
    <text evidence="4">The sequence shown here is derived from an EMBL/GenBank/DDBJ whole genome shotgun (WGS) entry which is preliminary data.</text>
</comment>
<dbReference type="GO" id="GO:0005524">
    <property type="term" value="F:ATP binding"/>
    <property type="evidence" value="ECO:0007669"/>
    <property type="project" value="InterPro"/>
</dbReference>
<proteinExistence type="inferred from homology"/>
<dbReference type="PROSITE" id="PS50011">
    <property type="entry name" value="PROTEIN_KINASE_DOM"/>
    <property type="match status" value="1"/>
</dbReference>
<dbReference type="Gene3D" id="1.10.510.10">
    <property type="entry name" value="Transferase(Phosphotransferase) domain 1"/>
    <property type="match status" value="1"/>
</dbReference>
<evidence type="ECO:0000256" key="2">
    <source>
        <dbReference type="SAM" id="MobiDB-lite"/>
    </source>
</evidence>
<feature type="compositionally biased region" description="Acidic residues" evidence="2">
    <location>
        <begin position="164"/>
        <end position="181"/>
    </location>
</feature>
<dbReference type="Pfam" id="PF22942">
    <property type="entry name" value="DUF7025"/>
    <property type="match status" value="1"/>
</dbReference>
<name>A0A8T0I296_CERPU</name>
<feature type="region of interest" description="Disordered" evidence="2">
    <location>
        <begin position="863"/>
        <end position="889"/>
    </location>
</feature>
<protein>
    <recommendedName>
        <fullName evidence="3">Protein kinase domain-containing protein</fullName>
    </recommendedName>
</protein>
<dbReference type="EMBL" id="CM026425">
    <property type="protein sequence ID" value="KAG0576783.1"/>
    <property type="molecule type" value="Genomic_DNA"/>
</dbReference>
<comment type="similarity">
    <text evidence="1">Belongs to the protein kinase superfamily. TKL Ser/Thr protein kinase family. ROCO subfamily.</text>
</comment>
<feature type="domain" description="Protein kinase" evidence="3">
    <location>
        <begin position="213"/>
        <end position="493"/>
    </location>
</feature>
<dbReference type="InterPro" id="IPR054289">
    <property type="entry name" value="DUF7025"/>
</dbReference>
<dbReference type="Proteomes" id="UP000822688">
    <property type="component" value="Chromosome 5"/>
</dbReference>
<dbReference type="InterPro" id="IPR001245">
    <property type="entry name" value="Ser-Thr/Tyr_kinase_cat_dom"/>
</dbReference>
<evidence type="ECO:0000259" key="3">
    <source>
        <dbReference type="PROSITE" id="PS50011"/>
    </source>
</evidence>
<dbReference type="SMART" id="SM00220">
    <property type="entry name" value="S_TKc"/>
    <property type="match status" value="1"/>
</dbReference>
<keyword evidence="5" id="KW-1185">Reference proteome</keyword>
<evidence type="ECO:0000313" key="5">
    <source>
        <dbReference type="Proteomes" id="UP000822688"/>
    </source>
</evidence>
<dbReference type="SUPFAM" id="SSF52540">
    <property type="entry name" value="P-loop containing nucleoside triphosphate hydrolases"/>
    <property type="match status" value="1"/>
</dbReference>
<dbReference type="GO" id="GO:0016887">
    <property type="term" value="F:ATP hydrolysis activity"/>
    <property type="evidence" value="ECO:0007669"/>
    <property type="project" value="InterPro"/>
</dbReference>
<dbReference type="InterPro" id="IPR003593">
    <property type="entry name" value="AAA+_ATPase"/>
</dbReference>
<dbReference type="Pfam" id="PF07714">
    <property type="entry name" value="PK_Tyr_Ser-Thr"/>
    <property type="match status" value="1"/>
</dbReference>
<feature type="region of interest" description="Disordered" evidence="2">
    <location>
        <begin position="159"/>
        <end position="190"/>
    </location>
</feature>
<organism evidence="4 5">
    <name type="scientific">Ceratodon purpureus</name>
    <name type="common">Fire moss</name>
    <name type="synonym">Dicranum purpureum</name>
    <dbReference type="NCBI Taxonomy" id="3225"/>
    <lineage>
        <taxon>Eukaryota</taxon>
        <taxon>Viridiplantae</taxon>
        <taxon>Streptophyta</taxon>
        <taxon>Embryophyta</taxon>
        <taxon>Bryophyta</taxon>
        <taxon>Bryophytina</taxon>
        <taxon>Bryopsida</taxon>
        <taxon>Dicranidae</taxon>
        <taxon>Pseudoditrichales</taxon>
        <taxon>Ditrichaceae</taxon>
        <taxon>Ceratodon</taxon>
    </lineage>
</organism>
<dbReference type="InterPro" id="IPR003959">
    <property type="entry name" value="ATPase_AAA_core"/>
</dbReference>
<dbReference type="GO" id="GO:0004672">
    <property type="term" value="F:protein kinase activity"/>
    <property type="evidence" value="ECO:0007669"/>
    <property type="project" value="InterPro"/>
</dbReference>
<evidence type="ECO:0000313" key="4">
    <source>
        <dbReference type="EMBL" id="KAG0576783.1"/>
    </source>
</evidence>
<dbReference type="PANTHER" id="PTHR46411:SF3">
    <property type="entry name" value="AAA+ ATPASE DOMAIN-CONTAINING PROTEIN"/>
    <property type="match status" value="1"/>
</dbReference>
<dbReference type="InterPro" id="IPR011009">
    <property type="entry name" value="Kinase-like_dom_sf"/>
</dbReference>